<keyword evidence="2" id="KW-1185">Reference proteome</keyword>
<proteinExistence type="predicted"/>
<dbReference type="EMBL" id="JANDBD010000018">
    <property type="protein sequence ID" value="MCP9276626.1"/>
    <property type="molecule type" value="Genomic_DNA"/>
</dbReference>
<accession>A0ABT1MBS3</accession>
<protein>
    <recommendedName>
        <fullName evidence="3">Lipoprotein LppN</fullName>
    </recommendedName>
</protein>
<evidence type="ECO:0000313" key="2">
    <source>
        <dbReference type="Proteomes" id="UP001651690"/>
    </source>
</evidence>
<evidence type="ECO:0000313" key="1">
    <source>
        <dbReference type="EMBL" id="MCP9276626.1"/>
    </source>
</evidence>
<gene>
    <name evidence="1" type="ORF">NM203_31025</name>
</gene>
<evidence type="ECO:0008006" key="3">
    <source>
        <dbReference type="Google" id="ProtNLM"/>
    </source>
</evidence>
<name>A0ABT1MBS3_9MYCO</name>
<reference evidence="1 2" key="1">
    <citation type="submission" date="2022-06" db="EMBL/GenBank/DDBJ databases">
        <title>Mycolicibacterium sp. CAU 1645 isolated from seawater.</title>
        <authorList>
            <person name="Kim W."/>
        </authorList>
    </citation>
    <scope>NUCLEOTIDE SEQUENCE [LARGE SCALE GENOMIC DNA]</scope>
    <source>
        <strain evidence="1 2">CAU 1645</strain>
    </source>
</reference>
<organism evidence="1 2">
    <name type="scientific">Mycolicibacterium arenosum</name>
    <dbReference type="NCBI Taxonomy" id="2952157"/>
    <lineage>
        <taxon>Bacteria</taxon>
        <taxon>Bacillati</taxon>
        <taxon>Actinomycetota</taxon>
        <taxon>Actinomycetes</taxon>
        <taxon>Mycobacteriales</taxon>
        <taxon>Mycobacteriaceae</taxon>
        <taxon>Mycolicibacterium</taxon>
    </lineage>
</organism>
<sequence length="122" mass="12779">MPSVVAPRTQKWVDLVVGDCVAAVPAVDLGEVDVTMADCATPHQAEVYLLAPIEVNAAITDVANQQCAAGLGPYAGATAGEFAVTYLIDSRQDRTDNNPLPSTVICLLQRTDGQPITGSARR</sequence>
<dbReference type="Proteomes" id="UP001651690">
    <property type="component" value="Unassembled WGS sequence"/>
</dbReference>
<comment type="caution">
    <text evidence="1">The sequence shown here is derived from an EMBL/GenBank/DDBJ whole genome shotgun (WGS) entry which is preliminary data.</text>
</comment>